<feature type="compositionally biased region" description="Polar residues" evidence="1">
    <location>
        <begin position="248"/>
        <end position="258"/>
    </location>
</feature>
<organism evidence="2 3">
    <name type="scientific">Nesidiocoris tenuis</name>
    <dbReference type="NCBI Taxonomy" id="355587"/>
    <lineage>
        <taxon>Eukaryota</taxon>
        <taxon>Metazoa</taxon>
        <taxon>Ecdysozoa</taxon>
        <taxon>Arthropoda</taxon>
        <taxon>Hexapoda</taxon>
        <taxon>Insecta</taxon>
        <taxon>Pterygota</taxon>
        <taxon>Neoptera</taxon>
        <taxon>Paraneoptera</taxon>
        <taxon>Hemiptera</taxon>
        <taxon>Heteroptera</taxon>
        <taxon>Panheteroptera</taxon>
        <taxon>Cimicomorpha</taxon>
        <taxon>Miridae</taxon>
        <taxon>Dicyphina</taxon>
        <taxon>Nesidiocoris</taxon>
    </lineage>
</organism>
<proteinExistence type="predicted"/>
<evidence type="ECO:0000256" key="1">
    <source>
        <dbReference type="SAM" id="MobiDB-lite"/>
    </source>
</evidence>
<feature type="region of interest" description="Disordered" evidence="1">
    <location>
        <begin position="125"/>
        <end position="145"/>
    </location>
</feature>
<gene>
    <name evidence="2" type="ORF">NTEN_LOCUS12837</name>
</gene>
<protein>
    <submittedName>
        <fullName evidence="2">Uncharacterized protein</fullName>
    </submittedName>
</protein>
<feature type="region of interest" description="Disordered" evidence="1">
    <location>
        <begin position="278"/>
        <end position="367"/>
    </location>
</feature>
<feature type="compositionally biased region" description="Basic and acidic residues" evidence="1">
    <location>
        <begin position="238"/>
        <end position="247"/>
    </location>
</feature>
<feature type="region of interest" description="Disordered" evidence="1">
    <location>
        <begin position="235"/>
        <end position="265"/>
    </location>
</feature>
<dbReference type="OrthoDB" id="8185211at2759"/>
<dbReference type="AlphaFoldDB" id="A0A6H5GW76"/>
<feature type="compositionally biased region" description="Basic and acidic residues" evidence="1">
    <location>
        <begin position="1"/>
        <end position="11"/>
    </location>
</feature>
<dbReference type="EMBL" id="CADCXU010019143">
    <property type="protein sequence ID" value="CAB0007564.1"/>
    <property type="molecule type" value="Genomic_DNA"/>
</dbReference>
<reference evidence="2 3" key="1">
    <citation type="submission" date="2020-02" db="EMBL/GenBank/DDBJ databases">
        <authorList>
            <person name="Ferguson B K."/>
        </authorList>
    </citation>
    <scope>NUCLEOTIDE SEQUENCE [LARGE SCALE GENOMIC DNA]</scope>
</reference>
<dbReference type="Proteomes" id="UP000479000">
    <property type="component" value="Unassembled WGS sequence"/>
</dbReference>
<feature type="compositionally biased region" description="Basic and acidic residues" evidence="1">
    <location>
        <begin position="125"/>
        <end position="135"/>
    </location>
</feature>
<name>A0A6H5GW76_9HEMI</name>
<sequence>MRDALQRDHFPSVESNGPSTVRKLDQCSVENCSNMIKLCHAHVSKYHTAAITDVIFSKFLASRHPAIDQGMANDIGRTPEHSLSTMWIRTGLLLVWTLSFASSVLALHAEDASSVKFSVASTRDEAAADKNDKHPSNSPAGRRHHAREIVEISDPTTDSTLHLPQYPIDCTNNKECDLIGTDTTPMPTFRPYTQEELNGFLKKYVANNRQIPGAEQPTNKLANIYMEETVNVLENGEDSGKSQEKSKSWQLMQGSPHKNSYDDKTGWVTLEPVPWSASQIQKWEPNKRPPGIPQWNEDPPQTSWQRPAPNRYQDKPWNNKNTYVYRPQNRPWGAGDLPVMDHSVPPLSHGATAAESNDSRRSSPCSN</sequence>
<evidence type="ECO:0000313" key="2">
    <source>
        <dbReference type="EMBL" id="CAB0007564.1"/>
    </source>
</evidence>
<feature type="region of interest" description="Disordered" evidence="1">
    <location>
        <begin position="1"/>
        <end position="20"/>
    </location>
</feature>
<accession>A0A6H5GW76</accession>
<evidence type="ECO:0000313" key="3">
    <source>
        <dbReference type="Proteomes" id="UP000479000"/>
    </source>
</evidence>
<keyword evidence="3" id="KW-1185">Reference proteome</keyword>